<keyword evidence="3" id="KW-1185">Reference proteome</keyword>
<gene>
    <name evidence="2" type="ORF">SAMN02746009_03664</name>
</gene>
<keyword evidence="1" id="KW-0472">Membrane</keyword>
<keyword evidence="1" id="KW-0812">Transmembrane</keyword>
<proteinExistence type="predicted"/>
<accession>A0A1M7ER14</accession>
<dbReference type="EMBL" id="FRAS01000026">
    <property type="protein sequence ID" value="SHL94181.1"/>
    <property type="molecule type" value="Genomic_DNA"/>
</dbReference>
<evidence type="ECO:0000313" key="3">
    <source>
        <dbReference type="Proteomes" id="UP000183947"/>
    </source>
</evidence>
<evidence type="ECO:0000256" key="1">
    <source>
        <dbReference type="SAM" id="Phobius"/>
    </source>
</evidence>
<evidence type="ECO:0000313" key="2">
    <source>
        <dbReference type="EMBL" id="SHL94181.1"/>
    </source>
</evidence>
<name>A0A1M7ER14_9BACT</name>
<dbReference type="InterPro" id="IPR036188">
    <property type="entry name" value="FAD/NAD-bd_sf"/>
</dbReference>
<protein>
    <submittedName>
        <fullName evidence="2">FAD dependent oxidoreductase</fullName>
    </submittedName>
</protein>
<feature type="transmembrane region" description="Helical" evidence="1">
    <location>
        <begin position="12"/>
        <end position="32"/>
    </location>
</feature>
<dbReference type="Pfam" id="PF12831">
    <property type="entry name" value="FAD_oxidored"/>
    <property type="match status" value="1"/>
</dbReference>
<dbReference type="SUPFAM" id="SSF51905">
    <property type="entry name" value="FAD/NAD(P)-binding domain"/>
    <property type="match status" value="1"/>
</dbReference>
<organism evidence="2 3">
    <name type="scientific">Hymenobacter psychrotolerans DSM 18569</name>
    <dbReference type="NCBI Taxonomy" id="1121959"/>
    <lineage>
        <taxon>Bacteria</taxon>
        <taxon>Pseudomonadati</taxon>
        <taxon>Bacteroidota</taxon>
        <taxon>Cytophagia</taxon>
        <taxon>Cytophagales</taxon>
        <taxon>Hymenobacteraceae</taxon>
        <taxon>Hymenobacter</taxon>
    </lineage>
</organism>
<sequence>MQIHSLDRSQPYDYVVYGASVGGILLALHYAAAGYDVLVLNAYGFPGGSVTESLSCLQQRPEAATPHARQLFGPLLANPYALVHEGPEGCVLNPEVLKISLQHALEASSVALLFHVKARALAPADADGYATLSLIGKEGEFIVRTRRVFDATDAGHLTRLVRRTGQLTGARLCVFTSPVPEAAAATIQALAGLQQAVRLSDGRYWLALGLPAAHPTFVETTANDMLDTLTAVLAPLQARLQIVPAETQLLYEAAPADFSGYFSCAADLLPGRAYAPHQWLQRAADLEAAVVAAQAAQPAVQ</sequence>
<dbReference type="AlphaFoldDB" id="A0A1M7ER14"/>
<dbReference type="Proteomes" id="UP000183947">
    <property type="component" value="Unassembled WGS sequence"/>
</dbReference>
<reference evidence="3" key="1">
    <citation type="submission" date="2016-11" db="EMBL/GenBank/DDBJ databases">
        <authorList>
            <person name="Varghese N."/>
            <person name="Submissions S."/>
        </authorList>
    </citation>
    <scope>NUCLEOTIDE SEQUENCE [LARGE SCALE GENOMIC DNA]</scope>
    <source>
        <strain evidence="3">DSM 18569</strain>
    </source>
</reference>
<keyword evidence="1" id="KW-1133">Transmembrane helix</keyword>
<dbReference type="OrthoDB" id="870684at2"/>
<dbReference type="RefSeq" id="WP_073288228.1">
    <property type="nucleotide sequence ID" value="NZ_FRAS01000026.1"/>
</dbReference>
<dbReference type="STRING" id="1121959.SAMN02746009_03664"/>
<dbReference type="Gene3D" id="3.50.50.60">
    <property type="entry name" value="FAD/NAD(P)-binding domain"/>
    <property type="match status" value="1"/>
</dbReference>